<evidence type="ECO:0000313" key="1">
    <source>
        <dbReference type="EMBL" id="RDD68273.1"/>
    </source>
</evidence>
<gene>
    <name evidence="1" type="ORF">DU478_02035</name>
</gene>
<evidence type="ECO:0000313" key="2">
    <source>
        <dbReference type="Proteomes" id="UP000253977"/>
    </source>
</evidence>
<reference evidence="1 2" key="1">
    <citation type="submission" date="2018-07" db="EMBL/GenBank/DDBJ databases">
        <title>Thalassococcus profundi sp. nov., a marine bacterium isolated from deep seawater of Okinawa Trough.</title>
        <authorList>
            <person name="Yu M."/>
        </authorList>
    </citation>
    <scope>NUCLEOTIDE SEQUENCE [LARGE SCALE GENOMIC DNA]</scope>
    <source>
        <strain evidence="1 2">WRAS1</strain>
    </source>
</reference>
<accession>A0A369TSQ1</accession>
<dbReference type="Proteomes" id="UP000253977">
    <property type="component" value="Unassembled WGS sequence"/>
</dbReference>
<keyword evidence="2" id="KW-1185">Reference proteome</keyword>
<proteinExistence type="predicted"/>
<organism evidence="1 2">
    <name type="scientific">Thalassococcus profundi</name>
    <dbReference type="NCBI Taxonomy" id="2282382"/>
    <lineage>
        <taxon>Bacteria</taxon>
        <taxon>Pseudomonadati</taxon>
        <taxon>Pseudomonadota</taxon>
        <taxon>Alphaproteobacteria</taxon>
        <taxon>Rhodobacterales</taxon>
        <taxon>Roseobacteraceae</taxon>
        <taxon>Thalassococcus</taxon>
    </lineage>
</organism>
<name>A0A369TSQ1_9RHOB</name>
<dbReference type="EMBL" id="QPMK01000001">
    <property type="protein sequence ID" value="RDD68273.1"/>
    <property type="molecule type" value="Genomic_DNA"/>
</dbReference>
<dbReference type="AlphaFoldDB" id="A0A369TSQ1"/>
<sequence>MWKRTGQQSYPEEAGAQTLHHLLFLSSFFKPAPSLAGGMAGAIDRTGRDGYTTRAFVRKRCFPMKTDDALPKWGGKDVR</sequence>
<comment type="caution">
    <text evidence="1">The sequence shown here is derived from an EMBL/GenBank/DDBJ whole genome shotgun (WGS) entry which is preliminary data.</text>
</comment>
<protein>
    <submittedName>
        <fullName evidence="1">Uncharacterized protein</fullName>
    </submittedName>
</protein>